<sequence>AYKGLYEDKYQEYILNSPVEFGGSIRPDITVKELFSETIKKKLRLKSLSISEHDDLKNYLYAHAM</sequence>
<proteinExistence type="predicted"/>
<dbReference type="OrthoDB" id="2448229at2759"/>
<dbReference type="AlphaFoldDB" id="A0A9N9BDR8"/>
<protein>
    <submittedName>
        <fullName evidence="1">8932_t:CDS:1</fullName>
    </submittedName>
</protein>
<dbReference type="Proteomes" id="UP000789570">
    <property type="component" value="Unassembled WGS sequence"/>
</dbReference>
<comment type="caution">
    <text evidence="1">The sequence shown here is derived from an EMBL/GenBank/DDBJ whole genome shotgun (WGS) entry which is preliminary data.</text>
</comment>
<evidence type="ECO:0000313" key="2">
    <source>
        <dbReference type="Proteomes" id="UP000789570"/>
    </source>
</evidence>
<reference evidence="1" key="1">
    <citation type="submission" date="2021-06" db="EMBL/GenBank/DDBJ databases">
        <authorList>
            <person name="Kallberg Y."/>
            <person name="Tangrot J."/>
            <person name="Rosling A."/>
        </authorList>
    </citation>
    <scope>NUCLEOTIDE SEQUENCE</scope>
    <source>
        <strain evidence="1">UK204</strain>
    </source>
</reference>
<organism evidence="1 2">
    <name type="scientific">Funneliformis caledonium</name>
    <dbReference type="NCBI Taxonomy" id="1117310"/>
    <lineage>
        <taxon>Eukaryota</taxon>
        <taxon>Fungi</taxon>
        <taxon>Fungi incertae sedis</taxon>
        <taxon>Mucoromycota</taxon>
        <taxon>Glomeromycotina</taxon>
        <taxon>Glomeromycetes</taxon>
        <taxon>Glomerales</taxon>
        <taxon>Glomeraceae</taxon>
        <taxon>Funneliformis</taxon>
    </lineage>
</organism>
<evidence type="ECO:0000313" key="1">
    <source>
        <dbReference type="EMBL" id="CAG8564317.1"/>
    </source>
</evidence>
<gene>
    <name evidence="1" type="ORF">FCALED_LOCUS6767</name>
</gene>
<accession>A0A9N9BDR8</accession>
<name>A0A9N9BDR8_9GLOM</name>
<dbReference type="EMBL" id="CAJVPQ010001671">
    <property type="protein sequence ID" value="CAG8564317.1"/>
    <property type="molecule type" value="Genomic_DNA"/>
</dbReference>
<keyword evidence="2" id="KW-1185">Reference proteome</keyword>
<feature type="non-terminal residue" evidence="1">
    <location>
        <position position="1"/>
    </location>
</feature>